<comment type="similarity">
    <text evidence="1">Belongs to the TrbG/VirB9 family.</text>
</comment>
<dbReference type="AlphaFoldDB" id="A0A0E8EU93"/>
<evidence type="ECO:0000256" key="2">
    <source>
        <dbReference type="ARBA" id="ARBA00022729"/>
    </source>
</evidence>
<dbReference type="SMR" id="A0A0E8EU93"/>
<evidence type="ECO:0000313" key="3">
    <source>
        <dbReference type="EMBL" id="SUV63263.1"/>
    </source>
</evidence>
<dbReference type="InterPro" id="IPR010258">
    <property type="entry name" value="Conjugal_tfr_TrbG/VirB9/CagX"/>
</dbReference>
<dbReference type="GeneID" id="69599981"/>
<proteinExistence type="inferred from homology"/>
<dbReference type="RefSeq" id="WP_010931654.1">
    <property type="nucleotide sequence ID" value="NZ_AP024746.1"/>
</dbReference>
<organism evidence="3 4">
    <name type="scientific">Bordetella pertussis</name>
    <dbReference type="NCBI Taxonomy" id="520"/>
    <lineage>
        <taxon>Bacteria</taxon>
        <taxon>Pseudomonadati</taxon>
        <taxon>Pseudomonadota</taxon>
        <taxon>Betaproteobacteria</taxon>
        <taxon>Burkholderiales</taxon>
        <taxon>Alcaligenaceae</taxon>
        <taxon>Bordetella</taxon>
    </lineage>
</organism>
<dbReference type="EMBL" id="UFTT01000002">
    <property type="protein sequence ID" value="SUV63263.1"/>
    <property type="molecule type" value="Genomic_DNA"/>
</dbReference>
<keyword evidence="2" id="KW-0732">Signal</keyword>
<dbReference type="Proteomes" id="UP000255014">
    <property type="component" value="Unassembled WGS sequence"/>
</dbReference>
<evidence type="ECO:0000256" key="1">
    <source>
        <dbReference type="ARBA" id="ARBA00006135"/>
    </source>
</evidence>
<dbReference type="InterPro" id="IPR033645">
    <property type="entry name" value="VirB9/CagX/TrbG_C"/>
</dbReference>
<gene>
    <name evidence="3" type="primary">ptlF_1</name>
    <name evidence="3" type="ORF">NCTC10911_00257</name>
</gene>
<reference evidence="3 4" key="1">
    <citation type="submission" date="2018-06" db="EMBL/GenBank/DDBJ databases">
        <authorList>
            <consortium name="Pathogen Informatics"/>
            <person name="Doyle S."/>
        </authorList>
    </citation>
    <scope>NUCLEOTIDE SEQUENCE [LARGE SCALE GENOMIC DNA]</scope>
    <source>
        <strain evidence="3 4">NCTC10911</strain>
    </source>
</reference>
<dbReference type="InterPro" id="IPR014148">
    <property type="entry name" value="VirB9"/>
</dbReference>
<protein>
    <submittedName>
        <fullName evidence="3">Pertussis toxin liberation protein F</fullName>
    </submittedName>
</protein>
<dbReference type="Gene3D" id="2.60.40.2500">
    <property type="match status" value="1"/>
</dbReference>
<name>A0A0E8EU93_BORPT</name>
<dbReference type="Pfam" id="PF03524">
    <property type="entry name" value="CagX"/>
    <property type="match status" value="1"/>
</dbReference>
<evidence type="ECO:0000313" key="4">
    <source>
        <dbReference type="Proteomes" id="UP000255014"/>
    </source>
</evidence>
<dbReference type="InterPro" id="IPR038161">
    <property type="entry name" value="VirB9/CagX/TrbG_C_sf"/>
</dbReference>
<sequence length="273" mass="29471">MMAARMMAAGLAATALSAHAFRIPTPGEQDARIQTVPYHPEEVVLVRAWNGYVTRIVFDEQEKIIDVAAGFADGWQFSPEGNVLYIKAKSFPAQGSPAQAPEPGLWNTNLLVKTDRRLYDFDLVLASADAATPQALQRSRMAYRLQFRYPAAPQAASRASPVGPAVPAGALNRRYAMQVGNGSDGIAPIAAYDDGRHTWLTFRPGQPFPAVFAVAPDGTETLVNLHIDNQSLVIHRVAPVLMLRSGASVIRIVNQNGDASESPAFECHAEPAL</sequence>
<accession>A0A0E8EU93</accession>
<dbReference type="OMA" id="YEVRFLY"/>
<dbReference type="NCBIfam" id="TIGR02781">
    <property type="entry name" value="VirB9"/>
    <property type="match status" value="1"/>
</dbReference>
<dbReference type="CDD" id="cd06911">
    <property type="entry name" value="VirB9_CagX_TrbG"/>
    <property type="match status" value="1"/>
</dbReference>